<evidence type="ECO:0000313" key="2">
    <source>
        <dbReference type="Proteomes" id="UP000237105"/>
    </source>
</evidence>
<sequence>MAYPLTQALDVASPISQPDNVMTLGGEQSQALDVASPISQPDNVMTHGGEQSQQKCRISFNIKHNNTIL</sequence>
<evidence type="ECO:0000313" key="1">
    <source>
        <dbReference type="EMBL" id="PON54363.1"/>
    </source>
</evidence>
<dbReference type="EMBL" id="JXTB01000196">
    <property type="protein sequence ID" value="PON54363.1"/>
    <property type="molecule type" value="Genomic_DNA"/>
</dbReference>
<dbReference type="AlphaFoldDB" id="A0A2P5BZW4"/>
<accession>A0A2P5BZW4</accession>
<gene>
    <name evidence="1" type="ORF">PanWU01x14_195920</name>
</gene>
<protein>
    <submittedName>
        <fullName evidence="1">Uncharacterized protein</fullName>
    </submittedName>
</protein>
<proteinExistence type="predicted"/>
<comment type="caution">
    <text evidence="1">The sequence shown here is derived from an EMBL/GenBank/DDBJ whole genome shotgun (WGS) entry which is preliminary data.</text>
</comment>
<reference evidence="2" key="1">
    <citation type="submission" date="2016-06" db="EMBL/GenBank/DDBJ databases">
        <title>Parallel loss of symbiosis genes in relatives of nitrogen-fixing non-legume Parasponia.</title>
        <authorList>
            <person name="Van Velzen R."/>
            <person name="Holmer R."/>
            <person name="Bu F."/>
            <person name="Rutten L."/>
            <person name="Van Zeijl A."/>
            <person name="Liu W."/>
            <person name="Santuari L."/>
            <person name="Cao Q."/>
            <person name="Sharma T."/>
            <person name="Shen D."/>
            <person name="Roswanjaya Y."/>
            <person name="Wardhani T."/>
            <person name="Kalhor M.S."/>
            <person name="Jansen J."/>
            <person name="Van den Hoogen J."/>
            <person name="Gungor B."/>
            <person name="Hartog M."/>
            <person name="Hontelez J."/>
            <person name="Verver J."/>
            <person name="Yang W.-C."/>
            <person name="Schijlen E."/>
            <person name="Repin R."/>
            <person name="Schilthuizen M."/>
            <person name="Schranz E."/>
            <person name="Heidstra R."/>
            <person name="Miyata K."/>
            <person name="Fedorova E."/>
            <person name="Kohlen W."/>
            <person name="Bisseling T."/>
            <person name="Smit S."/>
            <person name="Geurts R."/>
        </authorList>
    </citation>
    <scope>NUCLEOTIDE SEQUENCE [LARGE SCALE GENOMIC DNA]</scope>
    <source>
        <strain evidence="2">cv. WU1-14</strain>
    </source>
</reference>
<organism evidence="1 2">
    <name type="scientific">Parasponia andersonii</name>
    <name type="common">Sponia andersonii</name>
    <dbReference type="NCBI Taxonomy" id="3476"/>
    <lineage>
        <taxon>Eukaryota</taxon>
        <taxon>Viridiplantae</taxon>
        <taxon>Streptophyta</taxon>
        <taxon>Embryophyta</taxon>
        <taxon>Tracheophyta</taxon>
        <taxon>Spermatophyta</taxon>
        <taxon>Magnoliopsida</taxon>
        <taxon>eudicotyledons</taxon>
        <taxon>Gunneridae</taxon>
        <taxon>Pentapetalae</taxon>
        <taxon>rosids</taxon>
        <taxon>fabids</taxon>
        <taxon>Rosales</taxon>
        <taxon>Cannabaceae</taxon>
        <taxon>Parasponia</taxon>
    </lineage>
</organism>
<keyword evidence="2" id="KW-1185">Reference proteome</keyword>
<name>A0A2P5BZW4_PARAD</name>
<dbReference type="Proteomes" id="UP000237105">
    <property type="component" value="Unassembled WGS sequence"/>
</dbReference>